<dbReference type="GO" id="GO:0060341">
    <property type="term" value="P:regulation of cellular localization"/>
    <property type="evidence" value="ECO:0007669"/>
    <property type="project" value="TreeGrafter"/>
</dbReference>
<sequence>MQRNIKRHTRGPLRAINNALSTNTNVISLSCKPEKITDVVTSHKVVENESDHRNQTQSTMDNNLQPETPVMRASCRLSQTKSSQSLYDILPMPLRSSSCRSDKQYLKSDIRRHFPIRTSLSKSSYQENKTPKCFDDTLHSLTNTSVIVNSSLSSLDSTSPIGGDIPRKRHLGTWQILTESKQSRLSEGQQCVKLRNDIDTICLAMGSEVKAHPRYWMRKSAAEILVTPEQTSPKITPKKHLAPICPVPMPSGFPLQLPVRYSSVSLPWECSNYSRPSLSRTVETQTSPIDLNKIPQTEKPKGRRHTGIGLRSSGTAQVLQNIRRKFGHLRRAISADRLNKNSSTSFENCNQDRISSTPNSNNTNQPTTNGNPNVHFNHDPSCKLTCHVTRKNPDGSVQISLRRSSTNGQFGFFIARDSKGIYVSRLGSVRCAAKLWDVFHVGDRILEVQGIPCDNLEVEEVKNLIRGCELVEFRVKSSHHSDYKKNPFRLSLS</sequence>
<evidence type="ECO:0000256" key="1">
    <source>
        <dbReference type="SAM" id="MobiDB-lite"/>
    </source>
</evidence>
<dbReference type="GO" id="GO:0016324">
    <property type="term" value="C:apical plasma membrane"/>
    <property type="evidence" value="ECO:0007669"/>
    <property type="project" value="TreeGrafter"/>
</dbReference>
<dbReference type="PROSITE" id="PS50106">
    <property type="entry name" value="PDZ"/>
    <property type="match status" value="1"/>
</dbReference>
<dbReference type="InterPro" id="IPR051741">
    <property type="entry name" value="PAR6_homolog"/>
</dbReference>
<proteinExistence type="predicted"/>
<reference evidence="3" key="1">
    <citation type="submission" date="2022-06" db="EMBL/GenBank/DDBJ databases">
        <authorList>
            <person name="Berger JAMES D."/>
            <person name="Berger JAMES D."/>
        </authorList>
    </citation>
    <scope>NUCLEOTIDE SEQUENCE [LARGE SCALE GENOMIC DNA]</scope>
</reference>
<dbReference type="Proteomes" id="UP000050795">
    <property type="component" value="Unassembled WGS sequence"/>
</dbReference>
<dbReference type="GO" id="GO:0005634">
    <property type="term" value="C:nucleus"/>
    <property type="evidence" value="ECO:0007669"/>
    <property type="project" value="TreeGrafter"/>
</dbReference>
<dbReference type="SUPFAM" id="SSF50156">
    <property type="entry name" value="PDZ domain-like"/>
    <property type="match status" value="1"/>
</dbReference>
<dbReference type="WBParaSite" id="TREG1_36930.1">
    <property type="protein sequence ID" value="TREG1_36930.1"/>
    <property type="gene ID" value="TREG1_36930"/>
</dbReference>
<protein>
    <recommendedName>
        <fullName evidence="2">PDZ domain-containing protein</fullName>
    </recommendedName>
</protein>
<dbReference type="InterPro" id="IPR036034">
    <property type="entry name" value="PDZ_sf"/>
</dbReference>
<dbReference type="Gene3D" id="2.30.42.10">
    <property type="match status" value="1"/>
</dbReference>
<dbReference type="PANTHER" id="PTHR14102:SF12">
    <property type="entry name" value="CDNA SEQUENCE BC034090"/>
    <property type="match status" value="1"/>
</dbReference>
<dbReference type="SMART" id="SM00228">
    <property type="entry name" value="PDZ"/>
    <property type="match status" value="1"/>
</dbReference>
<feature type="compositionally biased region" description="Polar residues" evidence="1">
    <location>
        <begin position="341"/>
        <end position="354"/>
    </location>
</feature>
<feature type="domain" description="PDZ" evidence="2">
    <location>
        <begin position="398"/>
        <end position="466"/>
    </location>
</feature>
<dbReference type="InterPro" id="IPR001478">
    <property type="entry name" value="PDZ"/>
</dbReference>
<dbReference type="CDD" id="cd00136">
    <property type="entry name" value="PDZ_canonical"/>
    <property type="match status" value="1"/>
</dbReference>
<name>A0AA85JRV8_TRIRE</name>
<evidence type="ECO:0000313" key="3">
    <source>
        <dbReference type="Proteomes" id="UP000050795"/>
    </source>
</evidence>
<dbReference type="PANTHER" id="PTHR14102">
    <property type="entry name" value="PAR-6-RELATED"/>
    <property type="match status" value="1"/>
</dbReference>
<dbReference type="AlphaFoldDB" id="A0AA85JRV8"/>
<keyword evidence="3" id="KW-1185">Reference proteome</keyword>
<evidence type="ECO:0000259" key="2">
    <source>
        <dbReference type="PROSITE" id="PS50106"/>
    </source>
</evidence>
<reference evidence="4" key="2">
    <citation type="submission" date="2023-11" db="UniProtKB">
        <authorList>
            <consortium name="WormBaseParasite"/>
        </authorList>
    </citation>
    <scope>IDENTIFICATION</scope>
</reference>
<feature type="compositionally biased region" description="Low complexity" evidence="1">
    <location>
        <begin position="355"/>
        <end position="372"/>
    </location>
</feature>
<dbReference type="PROSITE" id="PS51257">
    <property type="entry name" value="PROKAR_LIPOPROTEIN"/>
    <property type="match status" value="1"/>
</dbReference>
<feature type="region of interest" description="Disordered" evidence="1">
    <location>
        <begin position="341"/>
        <end position="372"/>
    </location>
</feature>
<dbReference type="GO" id="GO:0005938">
    <property type="term" value="C:cell cortex"/>
    <property type="evidence" value="ECO:0007669"/>
    <property type="project" value="TreeGrafter"/>
</dbReference>
<feature type="region of interest" description="Disordered" evidence="1">
    <location>
        <begin position="47"/>
        <end position="66"/>
    </location>
</feature>
<dbReference type="GO" id="GO:0007098">
    <property type="term" value="P:centrosome cycle"/>
    <property type="evidence" value="ECO:0007669"/>
    <property type="project" value="TreeGrafter"/>
</dbReference>
<dbReference type="GO" id="GO:0007163">
    <property type="term" value="P:establishment or maintenance of cell polarity"/>
    <property type="evidence" value="ECO:0007669"/>
    <property type="project" value="TreeGrafter"/>
</dbReference>
<organism evidence="3 4">
    <name type="scientific">Trichobilharzia regenti</name>
    <name type="common">Nasal bird schistosome</name>
    <dbReference type="NCBI Taxonomy" id="157069"/>
    <lineage>
        <taxon>Eukaryota</taxon>
        <taxon>Metazoa</taxon>
        <taxon>Spiralia</taxon>
        <taxon>Lophotrochozoa</taxon>
        <taxon>Platyhelminthes</taxon>
        <taxon>Trematoda</taxon>
        <taxon>Digenea</taxon>
        <taxon>Strigeidida</taxon>
        <taxon>Schistosomatoidea</taxon>
        <taxon>Schistosomatidae</taxon>
        <taxon>Trichobilharzia</taxon>
    </lineage>
</organism>
<dbReference type="Pfam" id="PF00595">
    <property type="entry name" value="PDZ"/>
    <property type="match status" value="1"/>
</dbReference>
<accession>A0AA85JRV8</accession>
<evidence type="ECO:0000313" key="4">
    <source>
        <dbReference type="WBParaSite" id="TREG1_36930.1"/>
    </source>
</evidence>
<feature type="compositionally biased region" description="Polar residues" evidence="1">
    <location>
        <begin position="55"/>
        <end position="66"/>
    </location>
</feature>